<dbReference type="GO" id="GO:0043190">
    <property type="term" value="C:ATP-binding cassette (ABC) transporter complex"/>
    <property type="evidence" value="ECO:0007669"/>
    <property type="project" value="InterPro"/>
</dbReference>
<dbReference type="InterPro" id="IPR010065">
    <property type="entry name" value="AA_ABC_transptr_permease_3TM"/>
</dbReference>
<dbReference type="InterPro" id="IPR035906">
    <property type="entry name" value="MetI-like_sf"/>
</dbReference>
<keyword evidence="4 10" id="KW-0813">Transport</keyword>
<evidence type="ECO:0000256" key="7">
    <source>
        <dbReference type="ARBA" id="ARBA00022970"/>
    </source>
</evidence>
<gene>
    <name evidence="12" type="ORF">C0099_06445</name>
</gene>
<keyword evidence="9 10" id="KW-0472">Membrane</keyword>
<name>A0A2I6S5S0_9RHOO</name>
<dbReference type="GO" id="GO:0006865">
    <property type="term" value="P:amino acid transport"/>
    <property type="evidence" value="ECO:0007669"/>
    <property type="project" value="UniProtKB-KW"/>
</dbReference>
<dbReference type="NCBIfam" id="TIGR01726">
    <property type="entry name" value="HEQRo_perm_3TM"/>
    <property type="match status" value="1"/>
</dbReference>
<accession>A0A2I6S5S0</accession>
<dbReference type="Proteomes" id="UP000242205">
    <property type="component" value="Chromosome"/>
</dbReference>
<keyword evidence="7" id="KW-0029">Amino-acid transport</keyword>
<keyword evidence="12" id="KW-0547">Nucleotide-binding</keyword>
<dbReference type="Pfam" id="PF00528">
    <property type="entry name" value="BPD_transp_1"/>
    <property type="match status" value="1"/>
</dbReference>
<dbReference type="PANTHER" id="PTHR30614">
    <property type="entry name" value="MEMBRANE COMPONENT OF AMINO ACID ABC TRANSPORTER"/>
    <property type="match status" value="1"/>
</dbReference>
<evidence type="ECO:0000256" key="10">
    <source>
        <dbReference type="RuleBase" id="RU363032"/>
    </source>
</evidence>
<evidence type="ECO:0000313" key="12">
    <source>
        <dbReference type="EMBL" id="AUN94612.1"/>
    </source>
</evidence>
<dbReference type="EMBL" id="CP025682">
    <property type="protein sequence ID" value="AUN94612.1"/>
    <property type="molecule type" value="Genomic_DNA"/>
</dbReference>
<evidence type="ECO:0000256" key="6">
    <source>
        <dbReference type="ARBA" id="ARBA00022692"/>
    </source>
</evidence>
<dbReference type="KEGG" id="atw:C0099_06445"/>
<comment type="function">
    <text evidence="1">Part of the binding-protein-dependent transport system for glutamine; probably responsible for the translocation of the substrate across the membrane.</text>
</comment>
<dbReference type="GO" id="GO:0022857">
    <property type="term" value="F:transmembrane transporter activity"/>
    <property type="evidence" value="ECO:0007669"/>
    <property type="project" value="InterPro"/>
</dbReference>
<dbReference type="PROSITE" id="PS50928">
    <property type="entry name" value="ABC_TM1"/>
    <property type="match status" value="1"/>
</dbReference>
<evidence type="ECO:0000259" key="11">
    <source>
        <dbReference type="PROSITE" id="PS50928"/>
    </source>
</evidence>
<keyword evidence="8 10" id="KW-1133">Transmembrane helix</keyword>
<keyword evidence="5" id="KW-1003">Cell membrane</keyword>
<evidence type="ECO:0000256" key="4">
    <source>
        <dbReference type="ARBA" id="ARBA00022448"/>
    </source>
</evidence>
<comment type="subcellular location">
    <subcellularLocation>
        <location evidence="2">Cell inner membrane</location>
        <topology evidence="2">Multi-pass membrane protein</topology>
    </subcellularLocation>
    <subcellularLocation>
        <location evidence="10">Cell membrane</location>
        <topology evidence="10">Multi-pass membrane protein</topology>
    </subcellularLocation>
</comment>
<keyword evidence="12" id="KW-0067">ATP-binding</keyword>
<evidence type="ECO:0000256" key="1">
    <source>
        <dbReference type="ARBA" id="ARBA00003159"/>
    </source>
</evidence>
<protein>
    <submittedName>
        <fullName evidence="12">Amino acid ABC transporter ATP-binding protein</fullName>
    </submittedName>
</protein>
<dbReference type="SUPFAM" id="SSF161098">
    <property type="entry name" value="MetI-like"/>
    <property type="match status" value="1"/>
</dbReference>
<evidence type="ECO:0000256" key="8">
    <source>
        <dbReference type="ARBA" id="ARBA00022989"/>
    </source>
</evidence>
<evidence type="ECO:0000256" key="5">
    <source>
        <dbReference type="ARBA" id="ARBA00022475"/>
    </source>
</evidence>
<proteinExistence type="inferred from homology"/>
<keyword evidence="13" id="KW-1185">Reference proteome</keyword>
<evidence type="ECO:0000313" key="13">
    <source>
        <dbReference type="Proteomes" id="UP000242205"/>
    </source>
</evidence>
<dbReference type="RefSeq" id="WP_102246680.1">
    <property type="nucleotide sequence ID" value="NZ_CP025682.1"/>
</dbReference>
<dbReference type="GO" id="GO:0005524">
    <property type="term" value="F:ATP binding"/>
    <property type="evidence" value="ECO:0007669"/>
    <property type="project" value="UniProtKB-KW"/>
</dbReference>
<evidence type="ECO:0000256" key="2">
    <source>
        <dbReference type="ARBA" id="ARBA00004429"/>
    </source>
</evidence>
<keyword evidence="6 10" id="KW-0812">Transmembrane</keyword>
<sequence length="217" mass="23520">MTFLDILSLLAAGAGYTVLVTFSCIATGLVVGLAVAMATRLHIGALDVVLSVFTYVFRGIPVLVLLFIVFFGLPAFGMSVPPLVSMMLSLGLIAGAYLAEVFRGALESVDANEIVAAEAMGMSRWQILVSIELPQMLRFAVPGMINEFTTVLKYSPFAYTVGIPEIMKHAMVLASTTLRGVEIYFAIGLLYFAIYKLMLAGVRAIERHYAIPGFHRD</sequence>
<dbReference type="AlphaFoldDB" id="A0A2I6S5S0"/>
<comment type="similarity">
    <text evidence="3">Belongs to the binding-protein-dependent transport system permease family. HisMQ subfamily.</text>
</comment>
<dbReference type="OrthoDB" id="7026155at2"/>
<evidence type="ECO:0000256" key="9">
    <source>
        <dbReference type="ARBA" id="ARBA00023136"/>
    </source>
</evidence>
<dbReference type="Gene3D" id="1.10.3720.10">
    <property type="entry name" value="MetI-like"/>
    <property type="match status" value="1"/>
</dbReference>
<feature type="transmembrane region" description="Helical" evidence="10">
    <location>
        <begin position="183"/>
        <end position="205"/>
    </location>
</feature>
<dbReference type="InterPro" id="IPR000515">
    <property type="entry name" value="MetI-like"/>
</dbReference>
<dbReference type="PANTHER" id="PTHR30614:SF20">
    <property type="entry name" value="GLUTAMINE TRANSPORT SYSTEM PERMEASE PROTEIN GLNP"/>
    <property type="match status" value="1"/>
</dbReference>
<organism evidence="12 13">
    <name type="scientific">Pseudazoarcus pumilus</name>
    <dbReference type="NCBI Taxonomy" id="2067960"/>
    <lineage>
        <taxon>Bacteria</taxon>
        <taxon>Pseudomonadati</taxon>
        <taxon>Pseudomonadota</taxon>
        <taxon>Betaproteobacteria</taxon>
        <taxon>Rhodocyclales</taxon>
        <taxon>Zoogloeaceae</taxon>
        <taxon>Pseudazoarcus</taxon>
    </lineage>
</organism>
<feature type="transmembrane region" description="Helical" evidence="10">
    <location>
        <begin position="48"/>
        <end position="73"/>
    </location>
</feature>
<dbReference type="CDD" id="cd06261">
    <property type="entry name" value="TM_PBP2"/>
    <property type="match status" value="1"/>
</dbReference>
<evidence type="ECO:0000256" key="3">
    <source>
        <dbReference type="ARBA" id="ARBA00010072"/>
    </source>
</evidence>
<feature type="transmembrane region" description="Helical" evidence="10">
    <location>
        <begin position="6"/>
        <end position="36"/>
    </location>
</feature>
<reference evidence="12 13" key="1">
    <citation type="submission" date="2018-01" db="EMBL/GenBank/DDBJ databases">
        <authorList>
            <person name="Fu G.-Y."/>
        </authorList>
    </citation>
    <scope>NUCLEOTIDE SEQUENCE [LARGE SCALE GENOMIC DNA]</scope>
    <source>
        <strain evidence="12 13">SY39</strain>
    </source>
</reference>
<feature type="domain" description="ABC transmembrane type-1" evidence="11">
    <location>
        <begin position="14"/>
        <end position="202"/>
    </location>
</feature>
<feature type="transmembrane region" description="Helical" evidence="10">
    <location>
        <begin position="79"/>
        <end position="99"/>
    </location>
</feature>
<dbReference type="InterPro" id="IPR043429">
    <property type="entry name" value="ArtM/GltK/GlnP/TcyL/YhdX-like"/>
</dbReference>